<dbReference type="EMBL" id="UINC01098081">
    <property type="protein sequence ID" value="SVC56318.1"/>
    <property type="molecule type" value="Genomic_DNA"/>
</dbReference>
<protein>
    <recommendedName>
        <fullName evidence="3">ASPIC/UnbV domain-containing protein</fullName>
    </recommendedName>
</protein>
<dbReference type="PANTHER" id="PTHR16026:SF0">
    <property type="entry name" value="CARTILAGE ACIDIC PROTEIN 1"/>
    <property type="match status" value="1"/>
</dbReference>
<dbReference type="Pfam" id="PF13517">
    <property type="entry name" value="FG-GAP_3"/>
    <property type="match status" value="2"/>
</dbReference>
<dbReference type="AlphaFoldDB" id="A0A382N6Z8"/>
<dbReference type="SUPFAM" id="SSF69318">
    <property type="entry name" value="Integrin alpha N-terminal domain"/>
    <property type="match status" value="1"/>
</dbReference>
<dbReference type="PANTHER" id="PTHR16026">
    <property type="entry name" value="CARTILAGE ACIDIC PROTEIN 1"/>
    <property type="match status" value="1"/>
</dbReference>
<accession>A0A382N6Z8</accession>
<keyword evidence="1" id="KW-0732">Signal</keyword>
<proteinExistence type="predicted"/>
<dbReference type="InterPro" id="IPR027039">
    <property type="entry name" value="Crtac1"/>
</dbReference>
<gene>
    <name evidence="2" type="ORF">METZ01_LOCUS309172</name>
</gene>
<evidence type="ECO:0000313" key="2">
    <source>
        <dbReference type="EMBL" id="SVC56318.1"/>
    </source>
</evidence>
<reference evidence="2" key="1">
    <citation type="submission" date="2018-05" db="EMBL/GenBank/DDBJ databases">
        <authorList>
            <person name="Lanie J.A."/>
            <person name="Ng W.-L."/>
            <person name="Kazmierczak K.M."/>
            <person name="Andrzejewski T.M."/>
            <person name="Davidsen T.M."/>
            <person name="Wayne K.J."/>
            <person name="Tettelin H."/>
            <person name="Glass J.I."/>
            <person name="Rusch D."/>
            <person name="Podicherti R."/>
            <person name="Tsui H.-C.T."/>
            <person name="Winkler M.E."/>
        </authorList>
    </citation>
    <scope>NUCLEOTIDE SEQUENCE</scope>
</reference>
<organism evidence="2">
    <name type="scientific">marine metagenome</name>
    <dbReference type="NCBI Taxonomy" id="408172"/>
    <lineage>
        <taxon>unclassified sequences</taxon>
        <taxon>metagenomes</taxon>
        <taxon>ecological metagenomes</taxon>
    </lineage>
</organism>
<dbReference type="InterPro" id="IPR013517">
    <property type="entry name" value="FG-GAP"/>
</dbReference>
<sequence length="292" mass="32199">MTCIILSILIFHIGVDPMSPHFVEVTKSAGIAFTHTNGADGAYHLPETLGAGGAFFDYDNDDNLDLFLVNSGSIHSTTANTPYKNVLYRNNGDGTFTDVTEQSNLDTLSGYNHGVVAADYDNDSDQDLYITSLGANHLYRNNGDGTFTDTTELSGIGSTLWSSSATFFDYDLDGYLDLYVVNYVYYRLDQTYQPCIEFGYQDYCNLRYYEGAPDQLYRNNGDGTFTDVTKSTGINDQGGPFQGKGLGVIASDLNNDGFTDLYVANDGTPNYLFYNNGDGTFTEIAAWVFRLR</sequence>
<dbReference type="InterPro" id="IPR028994">
    <property type="entry name" value="Integrin_alpha_N"/>
</dbReference>
<evidence type="ECO:0008006" key="3">
    <source>
        <dbReference type="Google" id="ProtNLM"/>
    </source>
</evidence>
<evidence type="ECO:0000256" key="1">
    <source>
        <dbReference type="ARBA" id="ARBA00022729"/>
    </source>
</evidence>
<dbReference type="Gene3D" id="2.130.10.130">
    <property type="entry name" value="Integrin alpha, N-terminal"/>
    <property type="match status" value="1"/>
</dbReference>
<name>A0A382N6Z8_9ZZZZ</name>